<dbReference type="SUPFAM" id="SSF51261">
    <property type="entry name" value="Duplicated hybrid motif"/>
    <property type="match status" value="1"/>
</dbReference>
<dbReference type="InterPro" id="IPR011055">
    <property type="entry name" value="Dup_hybrid_motif"/>
</dbReference>
<accession>A0ABW7IZ06</accession>
<dbReference type="Pfam" id="PF01551">
    <property type="entry name" value="Peptidase_M23"/>
    <property type="match status" value="1"/>
</dbReference>
<dbReference type="EMBL" id="JBIHSN010000003">
    <property type="protein sequence ID" value="MFH0266905.1"/>
    <property type="molecule type" value="Genomic_DNA"/>
</dbReference>
<gene>
    <name evidence="2" type="ORF">ACGRQ9_15775</name>
</gene>
<keyword evidence="3" id="KW-1185">Reference proteome</keyword>
<reference evidence="2 3" key="1">
    <citation type="submission" date="2024-10" db="EMBL/GenBank/DDBJ databases">
        <authorList>
            <person name="Yibar A."/>
            <person name="Saticioglu I.B."/>
            <person name="Duman M."/>
            <person name="Ajmi N."/>
            <person name="Gurler F."/>
            <person name="Ay H."/>
            <person name="Onuk E."/>
            <person name="Guler S."/>
            <person name="Romalde J.L."/>
        </authorList>
    </citation>
    <scope>NUCLEOTIDE SEQUENCE [LARGE SCALE GENOMIC DNA]</scope>
    <source>
        <strain evidence="2 3">14-MA-B</strain>
    </source>
</reference>
<dbReference type="Proteomes" id="UP001607151">
    <property type="component" value="Unassembled WGS sequence"/>
</dbReference>
<feature type="domain" description="M23ase beta-sheet core" evidence="1">
    <location>
        <begin position="87"/>
        <end position="185"/>
    </location>
</feature>
<name>A0ABW7IZ06_9VIBR</name>
<comment type="caution">
    <text evidence="2">The sequence shown here is derived from an EMBL/GenBank/DDBJ whole genome shotgun (WGS) entry which is preliminary data.</text>
</comment>
<dbReference type="PANTHER" id="PTHR21666:SF270">
    <property type="entry name" value="MUREIN HYDROLASE ACTIVATOR ENVC"/>
    <property type="match status" value="1"/>
</dbReference>
<sequence>MSFEATLKKHHFHPIIDTHYQFGKALIVDLSPSSDIWSQVNDEHDFSAEIKRQVAETNAVIEIGRYAEQRMIYQDTDNFSQSSNRTLHIGIDLGIPAGNTVFAPIQGEVVALANRQQQGDYGPVIILRHQLEGYTFHTLYGHLATSSLQNLYIGKIIQTGEAFAQIGTFAENGGWASHLHFQIIRDLGPHLDDYPGVVDPKYKTFYLQNSPSPNLILQRENLS</sequence>
<dbReference type="Gene3D" id="2.70.70.10">
    <property type="entry name" value="Glucose Permease (Domain IIA)"/>
    <property type="match status" value="1"/>
</dbReference>
<dbReference type="PANTHER" id="PTHR21666">
    <property type="entry name" value="PEPTIDASE-RELATED"/>
    <property type="match status" value="1"/>
</dbReference>
<dbReference type="CDD" id="cd12797">
    <property type="entry name" value="M23_peptidase"/>
    <property type="match status" value="1"/>
</dbReference>
<proteinExistence type="predicted"/>
<protein>
    <submittedName>
        <fullName evidence="2">Peptidoglycan DD-metalloendopeptidase family protein</fullName>
    </submittedName>
</protein>
<dbReference type="InterPro" id="IPR016047">
    <property type="entry name" value="M23ase_b-sheet_dom"/>
</dbReference>
<evidence type="ECO:0000259" key="1">
    <source>
        <dbReference type="Pfam" id="PF01551"/>
    </source>
</evidence>
<evidence type="ECO:0000313" key="2">
    <source>
        <dbReference type="EMBL" id="MFH0266905.1"/>
    </source>
</evidence>
<dbReference type="InterPro" id="IPR050570">
    <property type="entry name" value="Cell_wall_metabolism_enzyme"/>
</dbReference>
<organism evidence="2 3">
    <name type="scientific">Vibrio rumoiensis</name>
    <dbReference type="NCBI Taxonomy" id="76258"/>
    <lineage>
        <taxon>Bacteria</taxon>
        <taxon>Pseudomonadati</taxon>
        <taxon>Pseudomonadota</taxon>
        <taxon>Gammaproteobacteria</taxon>
        <taxon>Vibrionales</taxon>
        <taxon>Vibrionaceae</taxon>
        <taxon>Vibrio</taxon>
    </lineage>
</organism>
<evidence type="ECO:0000313" key="3">
    <source>
        <dbReference type="Proteomes" id="UP001607151"/>
    </source>
</evidence>
<dbReference type="RefSeq" id="WP_394608502.1">
    <property type="nucleotide sequence ID" value="NZ_JBIHSJ010000004.1"/>
</dbReference>